<name>A0AAD8N9K6_9APIA</name>
<proteinExistence type="predicted"/>
<dbReference type="Proteomes" id="UP001237642">
    <property type="component" value="Unassembled WGS sequence"/>
</dbReference>
<reference evidence="1" key="1">
    <citation type="submission" date="2023-02" db="EMBL/GenBank/DDBJ databases">
        <title>Genome of toxic invasive species Heracleum sosnowskyi carries increased number of genes despite the absence of recent whole-genome duplications.</title>
        <authorList>
            <person name="Schelkunov M."/>
            <person name="Shtratnikova V."/>
            <person name="Makarenko M."/>
            <person name="Klepikova A."/>
            <person name="Omelchenko D."/>
            <person name="Novikova G."/>
            <person name="Obukhova E."/>
            <person name="Bogdanov V."/>
            <person name="Penin A."/>
            <person name="Logacheva M."/>
        </authorList>
    </citation>
    <scope>NUCLEOTIDE SEQUENCE</scope>
    <source>
        <strain evidence="1">Hsosn_3</strain>
        <tissue evidence="1">Leaf</tissue>
    </source>
</reference>
<dbReference type="EMBL" id="JAUIZM010000001">
    <property type="protein sequence ID" value="KAK1401027.1"/>
    <property type="molecule type" value="Genomic_DNA"/>
</dbReference>
<accession>A0AAD8N9K6</accession>
<keyword evidence="2" id="KW-1185">Reference proteome</keyword>
<organism evidence="1 2">
    <name type="scientific">Heracleum sosnowskyi</name>
    <dbReference type="NCBI Taxonomy" id="360622"/>
    <lineage>
        <taxon>Eukaryota</taxon>
        <taxon>Viridiplantae</taxon>
        <taxon>Streptophyta</taxon>
        <taxon>Embryophyta</taxon>
        <taxon>Tracheophyta</taxon>
        <taxon>Spermatophyta</taxon>
        <taxon>Magnoliopsida</taxon>
        <taxon>eudicotyledons</taxon>
        <taxon>Gunneridae</taxon>
        <taxon>Pentapetalae</taxon>
        <taxon>asterids</taxon>
        <taxon>campanulids</taxon>
        <taxon>Apiales</taxon>
        <taxon>Apiaceae</taxon>
        <taxon>Apioideae</taxon>
        <taxon>apioid superclade</taxon>
        <taxon>Tordylieae</taxon>
        <taxon>Tordyliinae</taxon>
        <taxon>Heracleum</taxon>
    </lineage>
</organism>
<reference evidence="1" key="2">
    <citation type="submission" date="2023-05" db="EMBL/GenBank/DDBJ databases">
        <authorList>
            <person name="Schelkunov M.I."/>
        </authorList>
    </citation>
    <scope>NUCLEOTIDE SEQUENCE</scope>
    <source>
        <strain evidence="1">Hsosn_3</strain>
        <tissue evidence="1">Leaf</tissue>
    </source>
</reference>
<protein>
    <submittedName>
        <fullName evidence="1">Uncharacterized protein</fullName>
    </submittedName>
</protein>
<comment type="caution">
    <text evidence="1">The sequence shown here is derived from an EMBL/GenBank/DDBJ whole genome shotgun (WGS) entry which is preliminary data.</text>
</comment>
<dbReference type="AlphaFoldDB" id="A0AAD8N9K6"/>
<evidence type="ECO:0000313" key="1">
    <source>
        <dbReference type="EMBL" id="KAK1401027.1"/>
    </source>
</evidence>
<sequence>MFYFLLFFDFKASVANNGAIVSVDLRLRPQARLTRKSIILQSHRTGKSKSSSEDSARRGFELEAYEVETNNVTSSESEEGGGLIAPQEAFNRIADVVQEAVKKMETVEEEKLRMVKKARLAVEACDQERKDKAREVAALKMDRQRKN</sequence>
<evidence type="ECO:0000313" key="2">
    <source>
        <dbReference type="Proteomes" id="UP001237642"/>
    </source>
</evidence>
<gene>
    <name evidence="1" type="ORF">POM88_000632</name>
</gene>